<protein>
    <submittedName>
        <fullName evidence="1">Uncharacterized protein</fullName>
    </submittedName>
</protein>
<sequence length="78" mass="8701">MVVEGGYFGVVFNEAMICGGAMENFLRTTLVVDSNKGFCWRKVENNDVDKDNDVAQSGRFACECKDHTMCLHLIGLFC</sequence>
<accession>A0A0S3TFH2</accession>
<dbReference type="AlphaFoldDB" id="A0A0S3TFH2"/>
<proteinExistence type="predicted"/>
<organism evidence="1">
    <name type="scientific">Vigna angularis var. angularis</name>
    <dbReference type="NCBI Taxonomy" id="157739"/>
    <lineage>
        <taxon>Eukaryota</taxon>
        <taxon>Viridiplantae</taxon>
        <taxon>Streptophyta</taxon>
        <taxon>Embryophyta</taxon>
        <taxon>Tracheophyta</taxon>
        <taxon>Spermatophyta</taxon>
        <taxon>Magnoliopsida</taxon>
        <taxon>eudicotyledons</taxon>
        <taxon>Gunneridae</taxon>
        <taxon>Pentapetalae</taxon>
        <taxon>rosids</taxon>
        <taxon>fabids</taxon>
        <taxon>Fabales</taxon>
        <taxon>Fabaceae</taxon>
        <taxon>Papilionoideae</taxon>
        <taxon>50 kb inversion clade</taxon>
        <taxon>NPAAA clade</taxon>
        <taxon>indigoferoid/millettioid clade</taxon>
        <taxon>Phaseoleae</taxon>
        <taxon>Vigna</taxon>
    </lineage>
</organism>
<gene>
    <name evidence="1" type="primary">Vigan.UMG165700</name>
    <name evidence="1" type="ORF">VIGAN_UM165700</name>
</gene>
<reference evidence="1" key="1">
    <citation type="journal article" date="2015" name="Sci. Rep.">
        <title>The power of single molecule real-time sequencing technology in the de novo assembly of a eukaryotic genome.</title>
        <authorList>
            <person name="Sakai H."/>
            <person name="Naito K."/>
            <person name="Ogiso-Tanaka E."/>
            <person name="Takahashi Y."/>
            <person name="Iseki K."/>
            <person name="Muto C."/>
            <person name="Satou K."/>
            <person name="Teruya K."/>
            <person name="Shiroma A."/>
            <person name="Shimoji M."/>
            <person name="Hirano T."/>
            <person name="Itoh T."/>
            <person name="Kaga A."/>
            <person name="Tomooka N."/>
        </authorList>
    </citation>
    <scope>NUCLEOTIDE SEQUENCE</scope>
</reference>
<evidence type="ECO:0000313" key="1">
    <source>
        <dbReference type="EMBL" id="BAU03731.1"/>
    </source>
</evidence>
<dbReference type="EMBL" id="AP016284">
    <property type="protein sequence ID" value="BAU03731.1"/>
    <property type="molecule type" value="Genomic_DNA"/>
</dbReference>
<name>A0A0S3TFH2_PHAAN</name>